<dbReference type="AlphaFoldDB" id="A0A1I4VP03"/>
<accession>A0A1I4VP03</accession>
<evidence type="ECO:0000256" key="8">
    <source>
        <dbReference type="ARBA" id="ARBA00022630"/>
    </source>
</evidence>
<protein>
    <recommendedName>
        <fullName evidence="7 18">Copper-containing nitrite reductase</fullName>
        <ecNumber evidence="6 18">1.7.2.1</ecNumber>
    </recommendedName>
</protein>
<feature type="binding site" description="type 1 copper site" evidence="17">
    <location>
        <position position="114"/>
    </location>
    <ligand>
        <name>Cu cation</name>
        <dbReference type="ChEBI" id="CHEBI:23378"/>
        <label>1</label>
    </ligand>
</feature>
<reference evidence="22" key="1">
    <citation type="submission" date="2016-10" db="EMBL/GenBank/DDBJ databases">
        <authorList>
            <person name="Varghese N."/>
            <person name="Submissions S."/>
        </authorList>
    </citation>
    <scope>NUCLEOTIDE SEQUENCE [LARGE SCALE GENOMIC DNA]</scope>
    <source>
        <strain evidence="22">Nm44</strain>
    </source>
</reference>
<evidence type="ECO:0000313" key="21">
    <source>
        <dbReference type="EMBL" id="SFN02890.1"/>
    </source>
</evidence>
<dbReference type="GO" id="GO:0050421">
    <property type="term" value="F:nitrite reductase (NO-forming) activity"/>
    <property type="evidence" value="ECO:0007669"/>
    <property type="project" value="UniProtKB-EC"/>
</dbReference>
<evidence type="ECO:0000256" key="4">
    <source>
        <dbReference type="ARBA" id="ARBA00010609"/>
    </source>
</evidence>
<feature type="binding site" description="type 1 copper site" evidence="17">
    <location>
        <position position="326"/>
    </location>
    <ligand>
        <name>Cu cation</name>
        <dbReference type="ChEBI" id="CHEBI:23378"/>
        <label>1</label>
    </ligand>
</feature>
<dbReference type="SUPFAM" id="SSF49503">
    <property type="entry name" value="Cupredoxins"/>
    <property type="match status" value="2"/>
</dbReference>
<evidence type="ECO:0000256" key="16">
    <source>
        <dbReference type="ARBA" id="ARBA00049340"/>
    </source>
</evidence>
<feature type="binding site" description="type 1 copper site" evidence="17">
    <location>
        <position position="119"/>
    </location>
    <ligand>
        <name>Cu cation</name>
        <dbReference type="ChEBI" id="CHEBI:23378"/>
        <label>1</label>
    </ligand>
</feature>
<dbReference type="EC" id="1.7.2.1" evidence="6 18"/>
<dbReference type="InterPro" id="IPR011707">
    <property type="entry name" value="Cu-oxidase-like_N"/>
</dbReference>
<evidence type="ECO:0000256" key="2">
    <source>
        <dbReference type="ARBA" id="ARBA00004418"/>
    </source>
</evidence>
<dbReference type="OrthoDB" id="9757546at2"/>
<dbReference type="GO" id="GO:0042597">
    <property type="term" value="C:periplasmic space"/>
    <property type="evidence" value="ECO:0007669"/>
    <property type="project" value="UniProtKB-SubCell"/>
</dbReference>
<dbReference type="InterPro" id="IPR008972">
    <property type="entry name" value="Cupredoxin"/>
</dbReference>
<evidence type="ECO:0000256" key="3">
    <source>
        <dbReference type="ARBA" id="ARBA00005127"/>
    </source>
</evidence>
<dbReference type="Pfam" id="PF07732">
    <property type="entry name" value="Cu-oxidase_3"/>
    <property type="match status" value="1"/>
</dbReference>
<keyword evidence="15" id="KW-0534">Nitrate assimilation</keyword>
<comment type="pathway">
    <text evidence="3">Nitrogen metabolism; nitrate reduction (denitrification); dinitrogen from nitrate: step 2/4.</text>
</comment>
<comment type="subunit">
    <text evidence="5 18">Homotrimer.</text>
</comment>
<comment type="cofactor">
    <cofactor evidence="18">
        <name>Cu(+)</name>
        <dbReference type="ChEBI" id="CHEBI:49552"/>
    </cofactor>
    <text evidence="18">Binds 1 Cu(+) ion.</text>
</comment>
<feature type="signal peptide" evidence="18">
    <location>
        <begin position="1"/>
        <end position="24"/>
    </location>
</feature>
<dbReference type="GO" id="GO:0019333">
    <property type="term" value="P:denitrification pathway"/>
    <property type="evidence" value="ECO:0007669"/>
    <property type="project" value="UniProtKB-UniPathway"/>
</dbReference>
<evidence type="ECO:0000256" key="15">
    <source>
        <dbReference type="ARBA" id="ARBA00023063"/>
    </source>
</evidence>
<dbReference type="Proteomes" id="UP000183287">
    <property type="component" value="Unassembled WGS sequence"/>
</dbReference>
<keyword evidence="8" id="KW-0285">Flavoprotein</keyword>
<keyword evidence="13 18" id="KW-0560">Oxidoreductase</keyword>
<dbReference type="Pfam" id="PF00394">
    <property type="entry name" value="Cu-oxidase"/>
    <property type="match status" value="1"/>
</dbReference>
<keyword evidence="9 17" id="KW-0479">Metal-binding</keyword>
<organism evidence="21 22">
    <name type="scientific">Nitrosomonas communis</name>
    <dbReference type="NCBI Taxonomy" id="44574"/>
    <lineage>
        <taxon>Bacteria</taxon>
        <taxon>Pseudomonadati</taxon>
        <taxon>Pseudomonadota</taxon>
        <taxon>Betaproteobacteria</taxon>
        <taxon>Nitrosomonadales</taxon>
        <taxon>Nitrosomonadaceae</taxon>
        <taxon>Nitrosomonas</taxon>
    </lineage>
</organism>
<evidence type="ECO:0000256" key="1">
    <source>
        <dbReference type="ARBA" id="ARBA00001974"/>
    </source>
</evidence>
<dbReference type="InterPro" id="IPR001287">
    <property type="entry name" value="NO2-reductase_Cu"/>
</dbReference>
<comment type="catalytic activity">
    <reaction evidence="16 18">
        <text>nitric oxide + Fe(III)-[cytochrome c] + H2O = Fe(II)-[cytochrome c] + nitrite + 2 H(+)</text>
        <dbReference type="Rhea" id="RHEA:15233"/>
        <dbReference type="Rhea" id="RHEA-COMP:10350"/>
        <dbReference type="Rhea" id="RHEA-COMP:14399"/>
        <dbReference type="ChEBI" id="CHEBI:15377"/>
        <dbReference type="ChEBI" id="CHEBI:15378"/>
        <dbReference type="ChEBI" id="CHEBI:16301"/>
        <dbReference type="ChEBI" id="CHEBI:16480"/>
        <dbReference type="ChEBI" id="CHEBI:29033"/>
        <dbReference type="ChEBI" id="CHEBI:29034"/>
        <dbReference type="EC" id="1.7.2.1"/>
    </reaction>
</comment>
<dbReference type="CDD" id="cd11020">
    <property type="entry name" value="CuRO_1_CuNIR"/>
    <property type="match status" value="1"/>
</dbReference>
<feature type="binding site" description="type 1 copper site" evidence="17">
    <location>
        <position position="155"/>
    </location>
    <ligand>
        <name>Cu cation</name>
        <dbReference type="ChEBI" id="CHEBI:23378"/>
        <label>1</label>
    </ligand>
</feature>
<dbReference type="PRINTS" id="PR00695">
    <property type="entry name" value="CUNO2RDTASE"/>
</dbReference>
<feature type="domain" description="Plastocyanin-like" evidence="19">
    <location>
        <begin position="195"/>
        <end position="345"/>
    </location>
</feature>
<keyword evidence="18" id="KW-0732">Signal</keyword>
<feature type="chain" id="PRO_5015217663" description="Copper-containing nitrite reductase" evidence="18">
    <location>
        <begin position="25"/>
        <end position="368"/>
    </location>
</feature>
<keyword evidence="12" id="KW-0274">FAD</keyword>
<evidence type="ECO:0000259" key="19">
    <source>
        <dbReference type="Pfam" id="PF00394"/>
    </source>
</evidence>
<comment type="subcellular location">
    <subcellularLocation>
        <location evidence="2">Periplasm</location>
    </subcellularLocation>
</comment>
<evidence type="ECO:0000256" key="7">
    <source>
        <dbReference type="ARBA" id="ARBA00017290"/>
    </source>
</evidence>
<name>A0A1I4VP03_9PROT</name>
<evidence type="ECO:0000256" key="5">
    <source>
        <dbReference type="ARBA" id="ARBA00011233"/>
    </source>
</evidence>
<evidence type="ECO:0000256" key="10">
    <source>
        <dbReference type="ARBA" id="ARBA00022737"/>
    </source>
</evidence>
<keyword evidence="14 17" id="KW-0186">Copper</keyword>
<feature type="domain" description="Plastocyanin-like" evidence="20">
    <location>
        <begin position="68"/>
        <end position="179"/>
    </location>
</feature>
<evidence type="ECO:0000313" key="22">
    <source>
        <dbReference type="Proteomes" id="UP000183287"/>
    </source>
</evidence>
<dbReference type="InterPro" id="IPR001117">
    <property type="entry name" value="Cu-oxidase_2nd"/>
</dbReference>
<evidence type="ECO:0000256" key="13">
    <source>
        <dbReference type="ARBA" id="ARBA00023002"/>
    </source>
</evidence>
<dbReference type="UniPathway" id="UPA00652">
    <property type="reaction ID" value="UER00707"/>
</dbReference>
<evidence type="ECO:0000256" key="14">
    <source>
        <dbReference type="ARBA" id="ARBA00023008"/>
    </source>
</evidence>
<evidence type="ECO:0000259" key="20">
    <source>
        <dbReference type="Pfam" id="PF07732"/>
    </source>
</evidence>
<evidence type="ECO:0000256" key="18">
    <source>
        <dbReference type="RuleBase" id="RU365025"/>
    </source>
</evidence>
<keyword evidence="22" id="KW-1185">Reference proteome</keyword>
<evidence type="ECO:0000256" key="9">
    <source>
        <dbReference type="ARBA" id="ARBA00022723"/>
    </source>
</evidence>
<sequence length="368" mass="39753">MNKKVVQAALGLGLLCFTAAYAVAAKVDYSKLPRVKQELVAPPFAPEHDQVAKGGPKIVEVTMETIEKQIEIAPGVKFWALTFNGTVPGPLIVVHEGDYVELTLKNPKESTMAHNVDFHAATGALGGAALTLVQPGEEVVLRWKALKPGVFVYHCAPGGTMIPFHVISGMNGAIMVLPRDGLKDHKGKPVKYDRAYYIGEQDFYVPKGPDGKYKTYDQPAAGMADILELSKGLIPSHVVFNGAVGAITGDNALKAKVGEKVLFVHSQSNRDSRPHLIGGHADLYWVGGSFSDTPLTSQETWWVPGGSAVAALYEFKMPGLYVYLSHNLIEAVLLGAALHMNVEGEWDNDIMEQVKAPPSFKKDAGMDH</sequence>
<dbReference type="GO" id="GO:0005507">
    <property type="term" value="F:copper ion binding"/>
    <property type="evidence" value="ECO:0007669"/>
    <property type="project" value="InterPro"/>
</dbReference>
<dbReference type="Gene3D" id="2.60.40.420">
    <property type="entry name" value="Cupredoxins - blue copper proteins"/>
    <property type="match status" value="2"/>
</dbReference>
<dbReference type="EMBL" id="FOUB01000087">
    <property type="protein sequence ID" value="SFN02890.1"/>
    <property type="molecule type" value="Genomic_DNA"/>
</dbReference>
<evidence type="ECO:0000256" key="17">
    <source>
        <dbReference type="PIRSR" id="PIRSR601287-1"/>
    </source>
</evidence>
<evidence type="ECO:0000256" key="11">
    <source>
        <dbReference type="ARBA" id="ARBA00022764"/>
    </source>
</evidence>
<feature type="binding site" description="type 1 copper site" evidence="17">
    <location>
        <position position="165"/>
    </location>
    <ligand>
        <name>Cu cation</name>
        <dbReference type="ChEBI" id="CHEBI:23378"/>
        <label>1</label>
    </ligand>
</feature>
<proteinExistence type="inferred from homology"/>
<comment type="similarity">
    <text evidence="4 18">Belongs to the multicopper oxidase family.</text>
</comment>
<comment type="cofactor">
    <cofactor evidence="1">
        <name>FAD</name>
        <dbReference type="ChEBI" id="CHEBI:57692"/>
    </cofactor>
</comment>
<comment type="cofactor">
    <cofactor evidence="18">
        <name>Cu(2+)</name>
        <dbReference type="ChEBI" id="CHEBI:29036"/>
    </cofactor>
    <text evidence="18">Binds 1 Cu(+) ion.</text>
</comment>
<feature type="binding site" description="type 1 copper site" evidence="17">
    <location>
        <position position="170"/>
    </location>
    <ligand>
        <name>Cu cation</name>
        <dbReference type="ChEBI" id="CHEBI:23378"/>
        <label>1</label>
    </ligand>
</feature>
<keyword evidence="11" id="KW-0574">Periplasm</keyword>
<dbReference type="RefSeq" id="WP_074907023.1">
    <property type="nucleotide sequence ID" value="NZ_FOUB01000087.1"/>
</dbReference>
<evidence type="ECO:0000256" key="6">
    <source>
        <dbReference type="ARBA" id="ARBA00011882"/>
    </source>
</evidence>
<dbReference type="NCBIfam" id="TIGR02376">
    <property type="entry name" value="Cu_nitrite_red"/>
    <property type="match status" value="1"/>
</dbReference>
<feature type="binding site" description="type 1 copper site" evidence="17">
    <location>
        <position position="154"/>
    </location>
    <ligand>
        <name>Cu cation</name>
        <dbReference type="ChEBI" id="CHEBI:23378"/>
        <label>1</label>
    </ligand>
</feature>
<gene>
    <name evidence="21" type="ORF">SAMN05421863_10878</name>
</gene>
<keyword evidence="10" id="KW-0677">Repeat</keyword>
<dbReference type="GO" id="GO:0042128">
    <property type="term" value="P:nitrate assimilation"/>
    <property type="evidence" value="ECO:0007669"/>
    <property type="project" value="UniProtKB-KW"/>
</dbReference>
<evidence type="ECO:0000256" key="12">
    <source>
        <dbReference type="ARBA" id="ARBA00022827"/>
    </source>
</evidence>